<evidence type="ECO:0000313" key="2">
    <source>
        <dbReference type="EMBL" id="SES31955.1"/>
    </source>
</evidence>
<dbReference type="SUPFAM" id="SSF52821">
    <property type="entry name" value="Rhodanese/Cell cycle control phosphatase"/>
    <property type="match status" value="1"/>
</dbReference>
<dbReference type="InterPro" id="IPR036873">
    <property type="entry name" value="Rhodanese-like_dom_sf"/>
</dbReference>
<accession>A0A1H9WDM8</accession>
<protein>
    <recommendedName>
        <fullName evidence="1">Rhodanese domain-containing protein</fullName>
    </recommendedName>
</protein>
<dbReference type="EMBL" id="FOGQ01000020">
    <property type="protein sequence ID" value="SES31955.1"/>
    <property type="molecule type" value="Genomic_DNA"/>
</dbReference>
<dbReference type="Gene3D" id="3.60.15.10">
    <property type="entry name" value="Ribonuclease Z/Hydroxyacylglutathione hydrolase-like"/>
    <property type="match status" value="1"/>
</dbReference>
<dbReference type="InterPro" id="IPR001763">
    <property type="entry name" value="Rhodanese-like_dom"/>
</dbReference>
<organism evidence="2 3">
    <name type="scientific">Corynebacterium cystitidis DSM 20524</name>
    <dbReference type="NCBI Taxonomy" id="1121357"/>
    <lineage>
        <taxon>Bacteria</taxon>
        <taxon>Bacillati</taxon>
        <taxon>Actinomycetota</taxon>
        <taxon>Actinomycetes</taxon>
        <taxon>Mycobacteriales</taxon>
        <taxon>Corynebacteriaceae</taxon>
        <taxon>Corynebacterium</taxon>
    </lineage>
</organism>
<keyword evidence="3" id="KW-1185">Reference proteome</keyword>
<dbReference type="Proteomes" id="UP000198929">
    <property type="component" value="Unassembled WGS sequence"/>
</dbReference>
<sequence>MTETHIHADYLSGTRELATKVGAPMYLSDEGGPDWTYGAIPTSTVGYERTFSWWGTYLDNQPDAHAYFDRMKEDNRERSGLLPDSGELKEFTAGELTQALNDDRVVFVDTRFHTEVHSGTVEGALNVPGVDKAASYASWVYDRITVAINEKLKEKYEATSCCNCGATGCGQSRGVLHH</sequence>
<dbReference type="InterPro" id="IPR036866">
    <property type="entry name" value="RibonucZ/Hydroxyglut_hydro"/>
</dbReference>
<reference evidence="3" key="1">
    <citation type="submission" date="2016-10" db="EMBL/GenBank/DDBJ databases">
        <authorList>
            <person name="Varghese N."/>
            <person name="Submissions S."/>
        </authorList>
    </citation>
    <scope>NUCLEOTIDE SEQUENCE [LARGE SCALE GENOMIC DNA]</scope>
    <source>
        <strain evidence="3">DSM 20524</strain>
    </source>
</reference>
<proteinExistence type="predicted"/>
<dbReference type="STRING" id="1121357.SAMN05661109_02684"/>
<dbReference type="AlphaFoldDB" id="A0A1H9WDM8"/>
<gene>
    <name evidence="2" type="ORF">SAMN05661109_02684</name>
</gene>
<evidence type="ECO:0000259" key="1">
    <source>
        <dbReference type="PROSITE" id="PS50206"/>
    </source>
</evidence>
<feature type="domain" description="Rhodanese" evidence="1">
    <location>
        <begin position="101"/>
        <end position="128"/>
    </location>
</feature>
<dbReference type="PROSITE" id="PS50206">
    <property type="entry name" value="RHODANESE_3"/>
    <property type="match status" value="1"/>
</dbReference>
<evidence type="ECO:0000313" key="3">
    <source>
        <dbReference type="Proteomes" id="UP000198929"/>
    </source>
</evidence>
<dbReference type="Gene3D" id="3.40.250.10">
    <property type="entry name" value="Rhodanese-like domain"/>
    <property type="match status" value="1"/>
</dbReference>
<name>A0A1H9WDM8_9CORY</name>